<comment type="caution">
    <text evidence="2">The sequence shown here is derived from an EMBL/GenBank/DDBJ whole genome shotgun (WGS) entry which is preliminary data.</text>
</comment>
<evidence type="ECO:0000313" key="3">
    <source>
        <dbReference type="Proteomes" id="UP001066276"/>
    </source>
</evidence>
<evidence type="ECO:0000256" key="1">
    <source>
        <dbReference type="SAM" id="MobiDB-lite"/>
    </source>
</evidence>
<reference evidence="2" key="1">
    <citation type="journal article" date="2022" name="bioRxiv">
        <title>Sequencing and chromosome-scale assembly of the giantPleurodeles waltlgenome.</title>
        <authorList>
            <person name="Brown T."/>
            <person name="Elewa A."/>
            <person name="Iarovenko S."/>
            <person name="Subramanian E."/>
            <person name="Araus A.J."/>
            <person name="Petzold A."/>
            <person name="Susuki M."/>
            <person name="Suzuki K.-i.T."/>
            <person name="Hayashi T."/>
            <person name="Toyoda A."/>
            <person name="Oliveira C."/>
            <person name="Osipova E."/>
            <person name="Leigh N.D."/>
            <person name="Simon A."/>
            <person name="Yun M.H."/>
        </authorList>
    </citation>
    <scope>NUCLEOTIDE SEQUENCE</scope>
    <source>
        <strain evidence="2">20211129_DDA</strain>
        <tissue evidence="2">Liver</tissue>
    </source>
</reference>
<name>A0AAV7WXH3_PLEWA</name>
<feature type="compositionally biased region" description="Low complexity" evidence="1">
    <location>
        <begin position="177"/>
        <end position="191"/>
    </location>
</feature>
<organism evidence="2 3">
    <name type="scientific">Pleurodeles waltl</name>
    <name type="common">Iberian ribbed newt</name>
    <dbReference type="NCBI Taxonomy" id="8319"/>
    <lineage>
        <taxon>Eukaryota</taxon>
        <taxon>Metazoa</taxon>
        <taxon>Chordata</taxon>
        <taxon>Craniata</taxon>
        <taxon>Vertebrata</taxon>
        <taxon>Euteleostomi</taxon>
        <taxon>Amphibia</taxon>
        <taxon>Batrachia</taxon>
        <taxon>Caudata</taxon>
        <taxon>Salamandroidea</taxon>
        <taxon>Salamandridae</taxon>
        <taxon>Pleurodelinae</taxon>
        <taxon>Pleurodeles</taxon>
    </lineage>
</organism>
<proteinExistence type="predicted"/>
<feature type="region of interest" description="Disordered" evidence="1">
    <location>
        <begin position="97"/>
        <end position="244"/>
    </location>
</feature>
<dbReference type="EMBL" id="JANPWB010000001">
    <property type="protein sequence ID" value="KAJ1218823.1"/>
    <property type="molecule type" value="Genomic_DNA"/>
</dbReference>
<evidence type="ECO:0000313" key="2">
    <source>
        <dbReference type="EMBL" id="KAJ1218823.1"/>
    </source>
</evidence>
<keyword evidence="3" id="KW-1185">Reference proteome</keyword>
<protein>
    <submittedName>
        <fullName evidence="2">Uncharacterized protein</fullName>
    </submittedName>
</protein>
<accession>A0AAV7WXH3</accession>
<sequence>MLTAQMMLVGALCDCGPRVLSQQCIRPEQRSGLCPLTLQGGLSPSRPPASGPACLQALTRCGPGGPRLIPAARPAQLLQGRTDPAGRVSIRLPGVTHAGRTVPRPAQQGPVGLERSARHGSPGGTPPALRPALPFTARCTVQAGKGPPLQAQAAISPSRPRQFNGHRLHRIKDSLVRASGSRRSSGRGRQPAPRRRTRPPARISQALSRVAQQGSAGTERSAQLTSPGGKASSTAAHAPGCPSHIGREELRWGWQASVPGLTPFEELACFPPPSVTSPLLLRLLLPPLALSRRRSEL</sequence>
<feature type="compositionally biased region" description="Polar residues" evidence="1">
    <location>
        <begin position="205"/>
        <end position="235"/>
    </location>
</feature>
<dbReference type="AlphaFoldDB" id="A0AAV7WXH3"/>
<gene>
    <name evidence="2" type="ORF">NDU88_006395</name>
</gene>
<dbReference type="Proteomes" id="UP001066276">
    <property type="component" value="Chromosome 1_1"/>
</dbReference>